<feature type="domain" description="AbrB C-terminal" evidence="1">
    <location>
        <begin position="62"/>
        <end position="94"/>
    </location>
</feature>
<dbReference type="Pfam" id="PF18277">
    <property type="entry name" value="AbrB_C"/>
    <property type="match status" value="1"/>
</dbReference>
<protein>
    <recommendedName>
        <fullName evidence="1">AbrB C-terminal domain-containing protein</fullName>
    </recommendedName>
</protein>
<name>A0A0V8JHA7_9BACI</name>
<keyword evidence="3" id="KW-1185">Reference proteome</keyword>
<evidence type="ECO:0000313" key="2">
    <source>
        <dbReference type="EMBL" id="KSU86423.1"/>
    </source>
</evidence>
<proteinExistence type="predicted"/>
<dbReference type="InterPro" id="IPR040678">
    <property type="entry name" value="AbrB_C"/>
</dbReference>
<comment type="caution">
    <text evidence="2">The sequence shown here is derived from an EMBL/GenBank/DDBJ whole genome shotgun (WGS) entry which is preliminary data.</text>
</comment>
<dbReference type="Proteomes" id="UP000053681">
    <property type="component" value="Unassembled WGS sequence"/>
</dbReference>
<dbReference type="EMBL" id="LNQP01000086">
    <property type="protein sequence ID" value="KSU86423.1"/>
    <property type="molecule type" value="Genomic_DNA"/>
</dbReference>
<sequence>MSNKKWAFTLVYNKKSRYFLNVGKIGFLYGEICLAYVLRFLLVGPLDGNQIILKKYKPYNECVVTGEVTSQNREYANGIVLSPRGAEILKHEIEFRYGIKA</sequence>
<reference evidence="2 3" key="1">
    <citation type="submission" date="2015-11" db="EMBL/GenBank/DDBJ databases">
        <title>Bacillus caseinolyticus sp nov.</title>
        <authorList>
            <person name="Dastager S.G."/>
            <person name="Mawlankar R."/>
        </authorList>
    </citation>
    <scope>NUCLEOTIDE SEQUENCE [LARGE SCALE GENOMIC DNA]</scope>
    <source>
        <strain evidence="2 3">SGD-V-76</strain>
    </source>
</reference>
<organism evidence="2 3">
    <name type="scientific">Priestia veravalensis</name>
    <dbReference type="NCBI Taxonomy" id="1414648"/>
    <lineage>
        <taxon>Bacteria</taxon>
        <taxon>Bacillati</taxon>
        <taxon>Bacillota</taxon>
        <taxon>Bacilli</taxon>
        <taxon>Bacillales</taxon>
        <taxon>Bacillaceae</taxon>
        <taxon>Priestia</taxon>
    </lineage>
</organism>
<gene>
    <name evidence="2" type="ORF">AS180_18740</name>
</gene>
<evidence type="ECO:0000313" key="3">
    <source>
        <dbReference type="Proteomes" id="UP000053681"/>
    </source>
</evidence>
<evidence type="ECO:0000259" key="1">
    <source>
        <dbReference type="Pfam" id="PF18277"/>
    </source>
</evidence>
<dbReference type="AlphaFoldDB" id="A0A0V8JHA7"/>
<dbReference type="RefSeq" id="WP_025911948.1">
    <property type="nucleotide sequence ID" value="NZ_KQ758701.1"/>
</dbReference>
<accession>A0A0V8JHA7</accession>